<dbReference type="AlphaFoldDB" id="A0A923RNP2"/>
<dbReference type="RefSeq" id="WP_186871908.1">
    <property type="nucleotide sequence ID" value="NZ_JACOOR010000004.1"/>
</dbReference>
<accession>A0A923RNP2</accession>
<dbReference type="Proteomes" id="UP000649345">
    <property type="component" value="Unassembled WGS sequence"/>
</dbReference>
<proteinExistence type="predicted"/>
<feature type="transmembrane region" description="Helical" evidence="1">
    <location>
        <begin position="7"/>
        <end position="25"/>
    </location>
</feature>
<reference evidence="2" key="1">
    <citation type="submission" date="2020-08" db="EMBL/GenBank/DDBJ databases">
        <title>Genome public.</title>
        <authorList>
            <person name="Liu C."/>
            <person name="Sun Q."/>
        </authorList>
    </citation>
    <scope>NUCLEOTIDE SEQUENCE</scope>
    <source>
        <strain evidence="2">NSJ-68</strain>
    </source>
</reference>
<keyword evidence="1" id="KW-0812">Transmembrane</keyword>
<keyword evidence="3" id="KW-1185">Reference proteome</keyword>
<protein>
    <submittedName>
        <fullName evidence="2">FeoB-associated Cys-rich membrane protein</fullName>
    </submittedName>
</protein>
<comment type="caution">
    <text evidence="2">The sequence shown here is derived from an EMBL/GenBank/DDBJ whole genome shotgun (WGS) entry which is preliminary data.</text>
</comment>
<sequence>MSMLADIIVVAIVVIIAAYCIRTLIHNKKTCGSTCSMCAGCGGSCGGSCGCGAPAKPKK</sequence>
<keyword evidence="1" id="KW-0472">Membrane</keyword>
<evidence type="ECO:0000313" key="2">
    <source>
        <dbReference type="EMBL" id="MBC5659590.1"/>
    </source>
</evidence>
<evidence type="ECO:0000313" key="3">
    <source>
        <dbReference type="Proteomes" id="UP000649345"/>
    </source>
</evidence>
<name>A0A923RNP2_9FIRM</name>
<dbReference type="EMBL" id="JACOOR010000004">
    <property type="protein sequence ID" value="MBC5659590.1"/>
    <property type="molecule type" value="Genomic_DNA"/>
</dbReference>
<gene>
    <name evidence="2" type="ORF">H8S44_07395</name>
</gene>
<organism evidence="2 3">
    <name type="scientific">Anaerosacchariphilus hominis</name>
    <dbReference type="NCBI Taxonomy" id="2763017"/>
    <lineage>
        <taxon>Bacteria</taxon>
        <taxon>Bacillati</taxon>
        <taxon>Bacillota</taxon>
        <taxon>Clostridia</taxon>
        <taxon>Lachnospirales</taxon>
        <taxon>Lachnospiraceae</taxon>
        <taxon>Anaerosacchariphilus</taxon>
    </lineage>
</organism>
<evidence type="ECO:0000256" key="1">
    <source>
        <dbReference type="SAM" id="Phobius"/>
    </source>
</evidence>
<keyword evidence="1" id="KW-1133">Transmembrane helix</keyword>